<sequence length="151" mass="16699">MKVFAVAIASGLSMATVLGLSPQPAQAQFPPPGRGCQYLREVTTRQTQIRKVIATNNSNANTDFVVPTGVAFTNYLGMMIPENNSQYTAEANLKYADNSSSTVANRTIQARRFYLYQLPFRTPTNQQPFQVNARITGSRNTAYRLAIQACR</sequence>
<name>A0A832H2Q0_9CYAN</name>
<accession>A0A832H2Q0</accession>
<dbReference type="EMBL" id="DSRD01000475">
    <property type="protein sequence ID" value="HGW94092.1"/>
    <property type="molecule type" value="Genomic_DNA"/>
</dbReference>
<gene>
    <name evidence="2" type="ORF">ENR47_07400</name>
</gene>
<reference evidence="2" key="1">
    <citation type="journal article" date="2020" name="mSystems">
        <title>Genome- and Community-Level Interaction Insights into Carbon Utilization and Element Cycling Functions of Hydrothermarchaeota in Hydrothermal Sediment.</title>
        <authorList>
            <person name="Zhou Z."/>
            <person name="Liu Y."/>
            <person name="Xu W."/>
            <person name="Pan J."/>
            <person name="Luo Z.H."/>
            <person name="Li M."/>
        </authorList>
    </citation>
    <scope>NUCLEOTIDE SEQUENCE [LARGE SCALE GENOMIC DNA]</scope>
    <source>
        <strain evidence="2">SpSt-402</strain>
    </source>
</reference>
<comment type="caution">
    <text evidence="2">The sequence shown here is derived from an EMBL/GenBank/DDBJ whole genome shotgun (WGS) entry which is preliminary data.</text>
</comment>
<evidence type="ECO:0000256" key="1">
    <source>
        <dbReference type="SAM" id="SignalP"/>
    </source>
</evidence>
<dbReference type="AlphaFoldDB" id="A0A832H2Q0"/>
<feature type="chain" id="PRO_5032571355" description="DUF2808 domain-containing protein" evidence="1">
    <location>
        <begin position="28"/>
        <end position="151"/>
    </location>
</feature>
<proteinExistence type="predicted"/>
<keyword evidence="1" id="KW-0732">Signal</keyword>
<protein>
    <recommendedName>
        <fullName evidence="3">DUF2808 domain-containing protein</fullName>
    </recommendedName>
</protein>
<evidence type="ECO:0008006" key="3">
    <source>
        <dbReference type="Google" id="ProtNLM"/>
    </source>
</evidence>
<feature type="signal peptide" evidence="1">
    <location>
        <begin position="1"/>
        <end position="27"/>
    </location>
</feature>
<organism evidence="2">
    <name type="scientific">Oscillatoriales cyanobacterium SpSt-402</name>
    <dbReference type="NCBI Taxonomy" id="2282168"/>
    <lineage>
        <taxon>Bacteria</taxon>
        <taxon>Bacillati</taxon>
        <taxon>Cyanobacteriota</taxon>
        <taxon>Cyanophyceae</taxon>
        <taxon>Oscillatoriophycideae</taxon>
        <taxon>Oscillatoriales</taxon>
    </lineage>
</organism>
<evidence type="ECO:0000313" key="2">
    <source>
        <dbReference type="EMBL" id="HGW94092.1"/>
    </source>
</evidence>